<dbReference type="RefSeq" id="WP_039397102.1">
    <property type="nucleotide sequence ID" value="NZ_AP028930.1"/>
</dbReference>
<dbReference type="STRING" id="93222.NA29_11310"/>
<evidence type="ECO:0000313" key="1">
    <source>
        <dbReference type="EMBL" id="SNU83287.1"/>
    </source>
</evidence>
<dbReference type="KEGG" id="pspu:NA29_11310"/>
<keyword evidence="2" id="KW-1185">Reference proteome</keyword>
<reference evidence="1 2" key="1">
    <citation type="submission" date="2017-06" db="EMBL/GenBank/DDBJ databases">
        <authorList>
            <consortium name="Pathogen Informatics"/>
        </authorList>
    </citation>
    <scope>NUCLEOTIDE SEQUENCE [LARGE SCALE GENOMIC DNA]</scope>
    <source>
        <strain evidence="1 2">NCTC13161</strain>
    </source>
</reference>
<protein>
    <submittedName>
        <fullName evidence="1">Uncharacterized protein</fullName>
    </submittedName>
</protein>
<name>A0A239SD00_9BURK</name>
<dbReference type="GeneID" id="88094082"/>
<dbReference type="AlphaFoldDB" id="A0A239SD00"/>
<accession>A0A239SD00</accession>
<proteinExistence type="predicted"/>
<dbReference type="OrthoDB" id="8943514at2"/>
<organism evidence="1 2">
    <name type="scientific">Pandoraea sputorum</name>
    <dbReference type="NCBI Taxonomy" id="93222"/>
    <lineage>
        <taxon>Bacteria</taxon>
        <taxon>Pseudomonadati</taxon>
        <taxon>Pseudomonadota</taxon>
        <taxon>Betaproteobacteria</taxon>
        <taxon>Burkholderiales</taxon>
        <taxon>Burkholderiaceae</taxon>
        <taxon>Pandoraea</taxon>
    </lineage>
</organism>
<sequence>MKKDLGTVKEVTELDVLASVDATHATRGVLGNDVEGITVLPLCFKPVCIPTLPPVTGGHA</sequence>
<evidence type="ECO:0000313" key="2">
    <source>
        <dbReference type="Proteomes" id="UP000215126"/>
    </source>
</evidence>
<dbReference type="Proteomes" id="UP000215126">
    <property type="component" value="Chromosome 1"/>
</dbReference>
<gene>
    <name evidence="1" type="ORF">SAMEA4530655_01405</name>
</gene>
<dbReference type="EMBL" id="LT906435">
    <property type="protein sequence ID" value="SNU83287.1"/>
    <property type="molecule type" value="Genomic_DNA"/>
</dbReference>